<proteinExistence type="predicted"/>
<dbReference type="InterPro" id="IPR010016">
    <property type="entry name" value="PxpB"/>
</dbReference>
<name>A0A918JWQ6_9FLAO</name>
<dbReference type="RefSeq" id="WP_027414387.1">
    <property type="nucleotide sequence ID" value="NZ_BMWS01000020.1"/>
</dbReference>
<dbReference type="Pfam" id="PF02682">
    <property type="entry name" value="CT_C_D"/>
    <property type="match status" value="1"/>
</dbReference>
<dbReference type="GO" id="GO:0005524">
    <property type="term" value="F:ATP binding"/>
    <property type="evidence" value="ECO:0007669"/>
    <property type="project" value="UniProtKB-KW"/>
</dbReference>
<dbReference type="PANTHER" id="PTHR34698:SF2">
    <property type="entry name" value="5-OXOPROLINASE SUBUNIT B"/>
    <property type="match status" value="1"/>
</dbReference>
<dbReference type="Gene3D" id="2.40.100.10">
    <property type="entry name" value="Cyclophilin-like"/>
    <property type="match status" value="1"/>
</dbReference>
<keyword evidence="1" id="KW-0547">Nucleotide-binding</keyword>
<feature type="domain" description="Carboxyltransferase" evidence="5">
    <location>
        <begin position="5"/>
        <end position="206"/>
    </location>
</feature>
<dbReference type="Gene3D" id="3.30.1360.40">
    <property type="match status" value="1"/>
</dbReference>
<dbReference type="NCBIfam" id="TIGR00370">
    <property type="entry name" value="5-oxoprolinase subunit PxpB"/>
    <property type="match status" value="1"/>
</dbReference>
<evidence type="ECO:0000313" key="7">
    <source>
        <dbReference type="Proteomes" id="UP000601108"/>
    </source>
</evidence>
<accession>A0A918JWQ6</accession>
<keyword evidence="3" id="KW-0067">ATP-binding</keyword>
<gene>
    <name evidence="6" type="ORF">GCM10007384_28670</name>
</gene>
<dbReference type="SUPFAM" id="SSF160467">
    <property type="entry name" value="PH0987 N-terminal domain-like"/>
    <property type="match status" value="1"/>
</dbReference>
<comment type="caution">
    <text evidence="6">The sequence shown here is derived from an EMBL/GenBank/DDBJ whole genome shotgun (WGS) entry which is preliminary data.</text>
</comment>
<evidence type="ECO:0000259" key="5">
    <source>
        <dbReference type="SMART" id="SM00796"/>
    </source>
</evidence>
<evidence type="ECO:0000256" key="3">
    <source>
        <dbReference type="ARBA" id="ARBA00022840"/>
    </source>
</evidence>
<evidence type="ECO:0000256" key="2">
    <source>
        <dbReference type="ARBA" id="ARBA00022801"/>
    </source>
</evidence>
<keyword evidence="2 6" id="KW-0378">Hydrolase</keyword>
<dbReference type="InterPro" id="IPR029000">
    <property type="entry name" value="Cyclophilin-like_dom_sf"/>
</dbReference>
<dbReference type="SMART" id="SM00796">
    <property type="entry name" value="AHS1"/>
    <property type="match status" value="1"/>
</dbReference>
<dbReference type="AlphaFoldDB" id="A0A918JWQ6"/>
<protein>
    <submittedName>
        <fullName evidence="6">Allophanate hydrolase</fullName>
    </submittedName>
</protein>
<dbReference type="SUPFAM" id="SSF50891">
    <property type="entry name" value="Cyclophilin-like"/>
    <property type="match status" value="1"/>
</dbReference>
<dbReference type="GO" id="GO:0016787">
    <property type="term" value="F:hydrolase activity"/>
    <property type="evidence" value="ECO:0007669"/>
    <property type="project" value="UniProtKB-KW"/>
</dbReference>
<evidence type="ECO:0000256" key="4">
    <source>
        <dbReference type="SAM" id="Phobius"/>
    </source>
</evidence>
<evidence type="ECO:0000313" key="6">
    <source>
        <dbReference type="EMBL" id="GGX25840.1"/>
    </source>
</evidence>
<sequence>MIDKLQYIRYSEKAILIQWSSEIDERTLQNLLFYKKRIEIFYDKLIIEVISAYNSLLVYYNVAIEDFYSAVLELKSLCFSGFKNLKVKNRLWKIPVCYSPSLASDLENFASQKSLRIDEVIMMHTAPLYKVYFIGFLPGFLYLGGLVDPLHLARKSTPSLQVKKGSVAIGGKQTGVYPIDSPGGWHVIGVCPLDFFDPKSDPCCFISPGDSVQFISIKEKKYNDIRLLVSNGVYLPESVIL</sequence>
<keyword evidence="4" id="KW-0472">Membrane</keyword>
<keyword evidence="4" id="KW-0812">Transmembrane</keyword>
<dbReference type="InterPro" id="IPR003833">
    <property type="entry name" value="CT_C_D"/>
</dbReference>
<keyword evidence="4" id="KW-1133">Transmembrane helix</keyword>
<reference evidence="6 7" key="1">
    <citation type="journal article" date="2014" name="Int. J. Syst. Evol. Microbiol.">
        <title>Complete genome sequence of Corynebacterium casei LMG S-19264T (=DSM 44701T), isolated from a smear-ripened cheese.</title>
        <authorList>
            <consortium name="US DOE Joint Genome Institute (JGI-PGF)"/>
            <person name="Walter F."/>
            <person name="Albersmeier A."/>
            <person name="Kalinowski J."/>
            <person name="Ruckert C."/>
        </authorList>
    </citation>
    <scope>NUCLEOTIDE SEQUENCE [LARGE SCALE GENOMIC DNA]</scope>
    <source>
        <strain evidence="6 7">KCTC 12285</strain>
    </source>
</reference>
<dbReference type="PANTHER" id="PTHR34698">
    <property type="entry name" value="5-OXOPROLINASE SUBUNIT B"/>
    <property type="match status" value="1"/>
</dbReference>
<organism evidence="6 7">
    <name type="scientific">Aquimarina muelleri</name>
    <dbReference type="NCBI Taxonomy" id="279356"/>
    <lineage>
        <taxon>Bacteria</taxon>
        <taxon>Pseudomonadati</taxon>
        <taxon>Bacteroidota</taxon>
        <taxon>Flavobacteriia</taxon>
        <taxon>Flavobacteriales</taxon>
        <taxon>Flavobacteriaceae</taxon>
        <taxon>Aquimarina</taxon>
    </lineage>
</organism>
<keyword evidence="7" id="KW-1185">Reference proteome</keyword>
<dbReference type="EMBL" id="BMWS01000020">
    <property type="protein sequence ID" value="GGX25840.1"/>
    <property type="molecule type" value="Genomic_DNA"/>
</dbReference>
<evidence type="ECO:0000256" key="1">
    <source>
        <dbReference type="ARBA" id="ARBA00022741"/>
    </source>
</evidence>
<dbReference type="Proteomes" id="UP000601108">
    <property type="component" value="Unassembled WGS sequence"/>
</dbReference>
<feature type="transmembrane region" description="Helical" evidence="4">
    <location>
        <begin position="131"/>
        <end position="153"/>
    </location>
</feature>